<dbReference type="Proteomes" id="UP001054945">
    <property type="component" value="Unassembled WGS sequence"/>
</dbReference>
<proteinExistence type="predicted"/>
<sequence length="167" mass="18833">MGPHKLSRSRKNKVLARKRRGIIRLLVPKTQAGDTKGQICEGQRLACWPRYRSSQWPTSKTSPSSWGWHFAINQTSTNGVFVAGPVIHFSFHCLYIYSKAGAHIQCCMLSSSNQALVLTLFLLVCRSVTNVVALLFWFVSLSRRGKQRRSLKEKSHAGSQQRGLSEM</sequence>
<dbReference type="EMBL" id="BPLR01017266">
    <property type="protein sequence ID" value="GIY89825.1"/>
    <property type="molecule type" value="Genomic_DNA"/>
</dbReference>
<evidence type="ECO:0000313" key="3">
    <source>
        <dbReference type="Proteomes" id="UP001054945"/>
    </source>
</evidence>
<feature type="transmembrane region" description="Helical" evidence="1">
    <location>
        <begin position="115"/>
        <end position="139"/>
    </location>
</feature>
<gene>
    <name evidence="2" type="ORF">CEXT_114531</name>
</gene>
<evidence type="ECO:0000313" key="2">
    <source>
        <dbReference type="EMBL" id="GIY89825.1"/>
    </source>
</evidence>
<organism evidence="2 3">
    <name type="scientific">Caerostris extrusa</name>
    <name type="common">Bark spider</name>
    <name type="synonym">Caerostris bankana</name>
    <dbReference type="NCBI Taxonomy" id="172846"/>
    <lineage>
        <taxon>Eukaryota</taxon>
        <taxon>Metazoa</taxon>
        <taxon>Ecdysozoa</taxon>
        <taxon>Arthropoda</taxon>
        <taxon>Chelicerata</taxon>
        <taxon>Arachnida</taxon>
        <taxon>Araneae</taxon>
        <taxon>Araneomorphae</taxon>
        <taxon>Entelegynae</taxon>
        <taxon>Araneoidea</taxon>
        <taxon>Araneidae</taxon>
        <taxon>Caerostris</taxon>
    </lineage>
</organism>
<keyword evidence="3" id="KW-1185">Reference proteome</keyword>
<evidence type="ECO:0000256" key="1">
    <source>
        <dbReference type="SAM" id="Phobius"/>
    </source>
</evidence>
<keyword evidence="1" id="KW-0472">Membrane</keyword>
<keyword evidence="1" id="KW-0812">Transmembrane</keyword>
<dbReference type="AlphaFoldDB" id="A0AAV4X6N8"/>
<protein>
    <submittedName>
        <fullName evidence="2">Uncharacterized protein</fullName>
    </submittedName>
</protein>
<accession>A0AAV4X6N8</accession>
<comment type="caution">
    <text evidence="2">The sequence shown here is derived from an EMBL/GenBank/DDBJ whole genome shotgun (WGS) entry which is preliminary data.</text>
</comment>
<name>A0AAV4X6N8_CAEEX</name>
<reference evidence="2 3" key="1">
    <citation type="submission" date="2021-06" db="EMBL/GenBank/DDBJ databases">
        <title>Caerostris extrusa draft genome.</title>
        <authorList>
            <person name="Kono N."/>
            <person name="Arakawa K."/>
        </authorList>
    </citation>
    <scope>NUCLEOTIDE SEQUENCE [LARGE SCALE GENOMIC DNA]</scope>
</reference>
<keyword evidence="1" id="KW-1133">Transmembrane helix</keyword>